<evidence type="ECO:0000313" key="1">
    <source>
        <dbReference type="EMBL" id="CCW28765.1"/>
    </source>
</evidence>
<dbReference type="AlphaFoldDB" id="N1NEW5"/>
<accession>N1NEW5</accession>
<organism evidence="1">
    <name type="scientific">Arachis duranensis</name>
    <name type="common">Wild peanut</name>
    <dbReference type="NCBI Taxonomy" id="130453"/>
    <lineage>
        <taxon>Eukaryota</taxon>
        <taxon>Viridiplantae</taxon>
        <taxon>Streptophyta</taxon>
        <taxon>Embryophyta</taxon>
        <taxon>Tracheophyta</taxon>
        <taxon>Spermatophyta</taxon>
        <taxon>Magnoliopsida</taxon>
        <taxon>eudicotyledons</taxon>
        <taxon>Gunneridae</taxon>
        <taxon>Pentapetalae</taxon>
        <taxon>rosids</taxon>
        <taxon>fabids</taxon>
        <taxon>Fabales</taxon>
        <taxon>Fabaceae</taxon>
        <taxon>Papilionoideae</taxon>
        <taxon>50 kb inversion clade</taxon>
        <taxon>dalbergioids sensu lato</taxon>
        <taxon>Dalbergieae</taxon>
        <taxon>Pterocarpus clade</taxon>
        <taxon>Arachis</taxon>
    </lineage>
</organism>
<reference evidence="1" key="2">
    <citation type="submission" date="2013-04" db="EMBL/GenBank/DDBJ databases">
        <authorList>
            <person name="Bertioli D."/>
        </authorList>
    </citation>
    <scope>NUCLEOTIDE SEQUENCE</scope>
</reference>
<sequence length="419" mass="47954">MEIDHMGYYSHPSSDSYYGGWRNYPNFGWQNQNQRNFNAPYSNYLEPPSPYSYQEPPLDIEAPQKKGVMEVETLNAILAQNKLMITCKFQLSTPKILFKRSITWGVLLEIPIMIPILRPTIRDREIIQILGGESNLRGHKILIIVLRVAFNRIILTTPSFIHLSKQLLSPNRMMIWKKSWQVLDRKPEHQSRTWRFRWRTTNSLPGNAIPNPREEAKAITLISGRVASMEAQVNEEPVEKDCKVIQLRSGKVAGSETKEACKEVEEFKEAHKGVELARPLPKPSPSNTTFKWVKFLSLTFTFPLEHGLLQTDGQLRALCGIMSKRKMVSGKSCQARFNMVACSKLKCKDWCRVQLNGSRRLFGYLCENSDCLPPGGNNGDPQEDGCKSKVWVPRIHSHNQHSWGLVTCFNLLEGVMRLV</sequence>
<dbReference type="EMBL" id="HF937567">
    <property type="protein sequence ID" value="CCW28765.1"/>
    <property type="molecule type" value="Genomic_DNA"/>
</dbReference>
<gene>
    <name evidence="1" type="ORF">ARAX_ADH51I17-83F22-002</name>
</gene>
<protein>
    <submittedName>
        <fullName evidence="1">Uncharacterized protein</fullName>
    </submittedName>
</protein>
<name>N1NEW5_ARADU</name>
<reference evidence="1" key="1">
    <citation type="journal article" date="2013" name="Ann. Bot.">
        <title>The repetitive component of the A genome of peanut (Arachis hypogaea) and its role in remodelling intergenic sequence space since its evolutionary divergence from the B genome.</title>
        <authorList>
            <person name="Bertioli D.J."/>
            <person name="Vidigal B."/>
            <person name="Nielen S."/>
            <person name="Ratnaparkhe M.B."/>
            <person name="Lee T.H."/>
            <person name="Leal-Bertioli S.C."/>
            <person name="Kim C."/>
            <person name="Guimaraes P.M."/>
            <person name="Seijo G."/>
            <person name="Schwarzacher T."/>
            <person name="Paterson A.H."/>
            <person name="Heslop-Harrison P."/>
            <person name="Araujo A.C."/>
        </authorList>
    </citation>
    <scope>NUCLEOTIDE SEQUENCE</scope>
</reference>
<proteinExistence type="predicted"/>